<keyword evidence="12" id="KW-1185">Reference proteome</keyword>
<evidence type="ECO:0000256" key="4">
    <source>
        <dbReference type="ARBA" id="ARBA00022741"/>
    </source>
</evidence>
<dbReference type="PANTHER" id="PTHR43605:SF10">
    <property type="entry name" value="ACYL-COA SYNTHETASE MEDIUM CHAIN FAMILY MEMBER 3"/>
    <property type="match status" value="1"/>
</dbReference>
<dbReference type="GO" id="GO:0006637">
    <property type="term" value="P:acyl-CoA metabolic process"/>
    <property type="evidence" value="ECO:0007669"/>
    <property type="project" value="TreeGrafter"/>
</dbReference>
<dbReference type="EMBL" id="PDKM01000001">
    <property type="protein sequence ID" value="RXK11260.1"/>
    <property type="molecule type" value="Genomic_DNA"/>
</dbReference>
<evidence type="ECO:0000256" key="2">
    <source>
        <dbReference type="ARBA" id="ARBA00022598"/>
    </source>
</evidence>
<proteinExistence type="inferred from homology"/>
<comment type="similarity">
    <text evidence="1">Belongs to the ATP-dependent AMP-binding enzyme family.</text>
</comment>
<keyword evidence="5" id="KW-0067">ATP-binding</keyword>
<dbReference type="KEGG" id="hbv:ABIV_1150"/>
<dbReference type="InterPro" id="IPR020845">
    <property type="entry name" value="AMP-binding_CS"/>
</dbReference>
<dbReference type="Proteomes" id="UP000289193">
    <property type="component" value="Unassembled WGS sequence"/>
</dbReference>
<dbReference type="SUPFAM" id="SSF51621">
    <property type="entry name" value="Phosphoenolpyruvate/pyruvate domain"/>
    <property type="match status" value="1"/>
</dbReference>
<dbReference type="Pfam" id="PF03328">
    <property type="entry name" value="HpcH_HpaI"/>
    <property type="match status" value="1"/>
</dbReference>
<keyword evidence="2 9" id="KW-0436">Ligase</keyword>
<protein>
    <submittedName>
        <fullName evidence="10">AMP-dependent synthetase</fullName>
    </submittedName>
    <submittedName>
        <fullName evidence="9">Acyl-CoA synthetase (AMP-forming) / AMP-acid ligase II (CitE domain)</fullName>
    </submittedName>
</protein>
<evidence type="ECO:0000259" key="7">
    <source>
        <dbReference type="Pfam" id="PF03328"/>
    </source>
</evidence>
<reference evidence="9 11" key="2">
    <citation type="submission" date="2018-07" db="EMBL/GenBank/DDBJ databases">
        <title>Complete genome of the Arcobacter bivalviorum type strain LMG 26154.</title>
        <authorList>
            <person name="Miller W.G."/>
            <person name="Yee E."/>
            <person name="Bono J.L."/>
        </authorList>
    </citation>
    <scope>NUCLEOTIDE SEQUENCE [LARGE SCALE GENOMIC DNA]</scope>
    <source>
        <strain evidence="9 11">LMG 26154</strain>
    </source>
</reference>
<dbReference type="InterPro" id="IPR051087">
    <property type="entry name" value="Mitochondrial_ACSM"/>
</dbReference>
<evidence type="ECO:0000313" key="11">
    <source>
        <dbReference type="Proteomes" id="UP000253850"/>
    </source>
</evidence>
<feature type="domain" description="AMP-binding enzyme C-terminal" evidence="8">
    <location>
        <begin position="447"/>
        <end position="523"/>
    </location>
</feature>
<dbReference type="GO" id="GO:0046872">
    <property type="term" value="F:metal ion binding"/>
    <property type="evidence" value="ECO:0007669"/>
    <property type="project" value="UniProtKB-KW"/>
</dbReference>
<sequence length="839" mass="94267">MSSTIEIEVPEFLNIGVACTSAHLGGKNENNTAMIIEDDKLGTDEITYKELAEKSDQICNFLTSIGIGPRDRVLVCLKNSLAYPISFFGAIKAGIIAVPTSTLLSGSEVKYLAEDSQASAIVLSASMYENLVPYLENLDNLKTIIVAATDSVEDLKKPKGINVYALNDILKTADKTPNHYNSKAGEPAYLVYTSGTTGFPKGVLHSHRSLVGRTPATEYWFNFKENDRIMHSGKFNWTYVLGSALMDPLFNGHTVIAYEGSNDAGTWIDLIKKHKCTIFIGVPTIYRQIIQKTDFTIEDCPSLRYCMSAGEHLSTEMIELWRDRFKQDIFEAIGMSECSYYISHSVNNPIRPGSAGFVQPGHTVKLLDPDTLQEVGVEEEGMICIGIDDPGLFLEYWQLEDETAKAKHDGYFFTGDYAKRDKDGYIWFIGRKDDIINTFGFRVSPHEVERVVKTHPLVADCVAFGFDLAKDKTLVAIAVIGHEELTEAQQEEVLKFSQDNLAKYKAPKKIFAMADYPRTKNGKVLRKQLVKNLHELESAHARGEEVIEYKARRSMLFVPSYNKHNVEKAKSVLADTVIFDLEAILHEQRAVGREVIREVYKDQGCRFGESERVLRINNLGSEDLQKDLELAREIELDGLLFSKIDTKEDVLEAVRLIDEINPELSLMIMIETPLSVLNIQEICAASPRVEVVVVGSNKLANRLHIDIKKGSKAMFNYLSQVALAAKAYGKTVIDGPHFDVHDEFACEDSTKDAFNLGFDGKSLIHPVQIEYINDIFTPKQAEVEDYEEMINSYEQAKKDGKEVIMHNNKLVDGSRIKWAKKMITLYETYKALGQNLFNK</sequence>
<organism evidence="10 12">
    <name type="scientific">Halarcobacter bivalviorum</name>
    <dbReference type="NCBI Taxonomy" id="663364"/>
    <lineage>
        <taxon>Bacteria</taxon>
        <taxon>Pseudomonadati</taxon>
        <taxon>Campylobacterota</taxon>
        <taxon>Epsilonproteobacteria</taxon>
        <taxon>Campylobacterales</taxon>
        <taxon>Arcobacteraceae</taxon>
        <taxon>Halarcobacter</taxon>
    </lineage>
</organism>
<dbReference type="InterPro" id="IPR045851">
    <property type="entry name" value="AMP-bd_C_sf"/>
</dbReference>
<dbReference type="Proteomes" id="UP000253850">
    <property type="component" value="Chromosome"/>
</dbReference>
<reference evidence="10 12" key="1">
    <citation type="submission" date="2017-10" db="EMBL/GenBank/DDBJ databases">
        <title>Genomics of the genus Arcobacter.</title>
        <authorList>
            <person name="Perez-Cataluna A."/>
            <person name="Figueras M.J."/>
        </authorList>
    </citation>
    <scope>NUCLEOTIDE SEQUENCE [LARGE SCALE GENOMIC DNA]</scope>
    <source>
        <strain evidence="10 12">CECT 7835</strain>
    </source>
</reference>
<evidence type="ECO:0000256" key="3">
    <source>
        <dbReference type="ARBA" id="ARBA00022723"/>
    </source>
</evidence>
<dbReference type="InterPro" id="IPR040442">
    <property type="entry name" value="Pyrv_kinase-like_dom_sf"/>
</dbReference>
<evidence type="ECO:0000259" key="8">
    <source>
        <dbReference type="Pfam" id="PF13193"/>
    </source>
</evidence>
<evidence type="ECO:0000256" key="5">
    <source>
        <dbReference type="ARBA" id="ARBA00022840"/>
    </source>
</evidence>
<dbReference type="GO" id="GO:0004321">
    <property type="term" value="F:fatty-acyl-CoA synthase activity"/>
    <property type="evidence" value="ECO:0007669"/>
    <property type="project" value="TreeGrafter"/>
</dbReference>
<dbReference type="GO" id="GO:0015645">
    <property type="term" value="F:fatty acid ligase activity"/>
    <property type="evidence" value="ECO:0007669"/>
    <property type="project" value="TreeGrafter"/>
</dbReference>
<gene>
    <name evidence="9" type="ORF">ABIV_1150</name>
    <name evidence="10" type="ORF">CRV05_02515</name>
</gene>
<dbReference type="EMBL" id="CP031217">
    <property type="protein sequence ID" value="AXH12153.1"/>
    <property type="molecule type" value="Genomic_DNA"/>
</dbReference>
<dbReference type="InterPro" id="IPR025110">
    <property type="entry name" value="AMP-bd_C"/>
</dbReference>
<dbReference type="RefSeq" id="WP_114838994.1">
    <property type="nucleotide sequence ID" value="NZ_CP031217.1"/>
</dbReference>
<dbReference type="GO" id="GO:0005524">
    <property type="term" value="F:ATP binding"/>
    <property type="evidence" value="ECO:0007669"/>
    <property type="project" value="UniProtKB-KW"/>
</dbReference>
<keyword evidence="3" id="KW-0479">Metal-binding</keyword>
<evidence type="ECO:0000313" key="12">
    <source>
        <dbReference type="Proteomes" id="UP000289193"/>
    </source>
</evidence>
<feature type="domain" description="AMP-dependent synthetase/ligase" evidence="6">
    <location>
        <begin position="30"/>
        <end position="397"/>
    </location>
</feature>
<dbReference type="Pfam" id="PF13193">
    <property type="entry name" value="AMP-binding_C"/>
    <property type="match status" value="1"/>
</dbReference>
<dbReference type="Gene3D" id="3.30.300.30">
    <property type="match status" value="1"/>
</dbReference>
<dbReference type="Gene3D" id="3.40.50.12780">
    <property type="entry name" value="N-terminal domain of ligase-like"/>
    <property type="match status" value="1"/>
</dbReference>
<dbReference type="GO" id="GO:0006633">
    <property type="term" value="P:fatty acid biosynthetic process"/>
    <property type="evidence" value="ECO:0007669"/>
    <property type="project" value="TreeGrafter"/>
</dbReference>
<evidence type="ECO:0000313" key="9">
    <source>
        <dbReference type="EMBL" id="AXH12153.1"/>
    </source>
</evidence>
<dbReference type="InterPro" id="IPR015813">
    <property type="entry name" value="Pyrv/PenolPyrv_kinase-like_dom"/>
</dbReference>
<accession>A0AAX2ACT7</accession>
<dbReference type="AlphaFoldDB" id="A0AAX2ACT7"/>
<dbReference type="InterPro" id="IPR042099">
    <property type="entry name" value="ANL_N_sf"/>
</dbReference>
<name>A0AAX2ACT7_9BACT</name>
<keyword evidence="4" id="KW-0547">Nucleotide-binding</keyword>
<evidence type="ECO:0000259" key="6">
    <source>
        <dbReference type="Pfam" id="PF00501"/>
    </source>
</evidence>
<evidence type="ECO:0000256" key="1">
    <source>
        <dbReference type="ARBA" id="ARBA00006432"/>
    </source>
</evidence>
<dbReference type="PROSITE" id="PS00455">
    <property type="entry name" value="AMP_BINDING"/>
    <property type="match status" value="1"/>
</dbReference>
<dbReference type="Gene3D" id="3.20.20.60">
    <property type="entry name" value="Phosphoenolpyruvate-binding domains"/>
    <property type="match status" value="1"/>
</dbReference>
<evidence type="ECO:0000313" key="10">
    <source>
        <dbReference type="EMBL" id="RXK11260.1"/>
    </source>
</evidence>
<dbReference type="PANTHER" id="PTHR43605">
    <property type="entry name" value="ACYL-COENZYME A SYNTHETASE"/>
    <property type="match status" value="1"/>
</dbReference>
<dbReference type="InterPro" id="IPR005000">
    <property type="entry name" value="Aldolase/citrate-lyase_domain"/>
</dbReference>
<dbReference type="GO" id="GO:0016405">
    <property type="term" value="F:CoA-ligase activity"/>
    <property type="evidence" value="ECO:0007669"/>
    <property type="project" value="UniProtKB-ARBA"/>
</dbReference>
<dbReference type="SUPFAM" id="SSF56801">
    <property type="entry name" value="Acetyl-CoA synthetase-like"/>
    <property type="match status" value="1"/>
</dbReference>
<dbReference type="Pfam" id="PF00501">
    <property type="entry name" value="AMP-binding"/>
    <property type="match status" value="1"/>
</dbReference>
<dbReference type="InterPro" id="IPR000873">
    <property type="entry name" value="AMP-dep_synth/lig_dom"/>
</dbReference>
<feature type="domain" description="HpcH/HpaI aldolase/citrate lyase" evidence="7">
    <location>
        <begin position="553"/>
        <end position="766"/>
    </location>
</feature>